<dbReference type="GO" id="GO:0008270">
    <property type="term" value="F:zinc ion binding"/>
    <property type="evidence" value="ECO:0007669"/>
    <property type="project" value="UniProtKB-KW"/>
</dbReference>
<dbReference type="SUPFAM" id="SSF57850">
    <property type="entry name" value="RING/U-box"/>
    <property type="match status" value="1"/>
</dbReference>
<keyword evidence="3" id="KW-0862">Zinc</keyword>
<feature type="region of interest" description="Disordered" evidence="5">
    <location>
        <begin position="641"/>
        <end position="662"/>
    </location>
</feature>
<feature type="domain" description="RING-type" evidence="6">
    <location>
        <begin position="294"/>
        <end position="337"/>
    </location>
</feature>
<dbReference type="GO" id="GO:0003676">
    <property type="term" value="F:nucleic acid binding"/>
    <property type="evidence" value="ECO:0007669"/>
    <property type="project" value="InterPro"/>
</dbReference>
<feature type="compositionally biased region" description="Basic and acidic residues" evidence="5">
    <location>
        <begin position="123"/>
        <end position="133"/>
    </location>
</feature>
<evidence type="ECO:0000256" key="2">
    <source>
        <dbReference type="ARBA" id="ARBA00022771"/>
    </source>
</evidence>
<dbReference type="AlphaFoldDB" id="A0AAD4QE16"/>
<evidence type="ECO:0000256" key="4">
    <source>
        <dbReference type="PROSITE-ProRule" id="PRU00175"/>
    </source>
</evidence>
<organism evidence="7 8">
    <name type="scientific">Lactarius akahatsu</name>
    <dbReference type="NCBI Taxonomy" id="416441"/>
    <lineage>
        <taxon>Eukaryota</taxon>
        <taxon>Fungi</taxon>
        <taxon>Dikarya</taxon>
        <taxon>Basidiomycota</taxon>
        <taxon>Agaricomycotina</taxon>
        <taxon>Agaricomycetes</taxon>
        <taxon>Russulales</taxon>
        <taxon>Russulaceae</taxon>
        <taxon>Lactarius</taxon>
    </lineage>
</organism>
<reference evidence="7" key="1">
    <citation type="submission" date="2022-01" db="EMBL/GenBank/DDBJ databases">
        <title>Comparative genomics reveals a dynamic genome evolution in the ectomycorrhizal milk-cap (Lactarius) mushrooms.</title>
        <authorList>
            <consortium name="DOE Joint Genome Institute"/>
            <person name="Lebreton A."/>
            <person name="Tang N."/>
            <person name="Kuo A."/>
            <person name="LaButti K."/>
            <person name="Drula E."/>
            <person name="Barry K."/>
            <person name="Clum A."/>
            <person name="Lipzen A."/>
            <person name="Mousain D."/>
            <person name="Ng V."/>
            <person name="Wang R."/>
            <person name="Wang X."/>
            <person name="Dai Y."/>
            <person name="Henrissat B."/>
            <person name="Grigoriev I.V."/>
            <person name="Guerin-Laguette A."/>
            <person name="Yu F."/>
            <person name="Martin F.M."/>
        </authorList>
    </citation>
    <scope>NUCLEOTIDE SEQUENCE</scope>
    <source>
        <strain evidence="7">QP</strain>
    </source>
</reference>
<dbReference type="Proteomes" id="UP001201163">
    <property type="component" value="Unassembled WGS sequence"/>
</dbReference>
<dbReference type="Gene3D" id="3.30.40.10">
    <property type="entry name" value="Zinc/RING finger domain, C3HC4 (zinc finger)"/>
    <property type="match status" value="1"/>
</dbReference>
<evidence type="ECO:0000256" key="1">
    <source>
        <dbReference type="ARBA" id="ARBA00022723"/>
    </source>
</evidence>
<proteinExistence type="predicted"/>
<dbReference type="InterPro" id="IPR013083">
    <property type="entry name" value="Znf_RING/FYVE/PHD"/>
</dbReference>
<evidence type="ECO:0000256" key="5">
    <source>
        <dbReference type="SAM" id="MobiDB-lite"/>
    </source>
</evidence>
<feature type="region of interest" description="Disordered" evidence="5">
    <location>
        <begin position="1"/>
        <end position="50"/>
    </location>
</feature>
<dbReference type="PROSITE" id="PS00518">
    <property type="entry name" value="ZF_RING_1"/>
    <property type="match status" value="1"/>
</dbReference>
<keyword evidence="2 4" id="KW-0863">Zinc-finger</keyword>
<comment type="caution">
    <text evidence="7">The sequence shown here is derived from an EMBL/GenBank/DDBJ whole genome shotgun (WGS) entry which is preliminary data.</text>
</comment>
<name>A0AAD4QE16_9AGAM</name>
<dbReference type="InterPro" id="IPR001841">
    <property type="entry name" value="Znf_RING"/>
</dbReference>
<dbReference type="Gene3D" id="3.30.70.330">
    <property type="match status" value="1"/>
</dbReference>
<keyword evidence="8" id="KW-1185">Reference proteome</keyword>
<accession>A0AAD4QE16</accession>
<evidence type="ECO:0000313" key="7">
    <source>
        <dbReference type="EMBL" id="KAH8997981.1"/>
    </source>
</evidence>
<keyword evidence="1" id="KW-0479">Metal-binding</keyword>
<dbReference type="InterPro" id="IPR017907">
    <property type="entry name" value="Znf_RING_CS"/>
</dbReference>
<gene>
    <name evidence="7" type="ORF">EDB92DRAFT_1941626</name>
</gene>
<dbReference type="InterPro" id="IPR035979">
    <property type="entry name" value="RBD_domain_sf"/>
</dbReference>
<feature type="compositionally biased region" description="Low complexity" evidence="5">
    <location>
        <begin position="641"/>
        <end position="650"/>
    </location>
</feature>
<feature type="region of interest" description="Disordered" evidence="5">
    <location>
        <begin position="162"/>
        <end position="186"/>
    </location>
</feature>
<evidence type="ECO:0000259" key="6">
    <source>
        <dbReference type="PROSITE" id="PS50089"/>
    </source>
</evidence>
<dbReference type="PROSITE" id="PS50089">
    <property type="entry name" value="ZF_RING_2"/>
    <property type="match status" value="1"/>
</dbReference>
<sequence length="707" mass="77050">MSSSSNRFPASGVPVSAPTTPAYTTRSHKPSSEGPPPVTPQRIPRAQRHHHQLQNYFRSPLTPASTLSTPYTPLSLRSSWFSANQSTSTTPASASSLKRYSVTASPKIASYENSIDGQAMNRTDAEGSWRSRASENGIRVGSRDDDSLMCSEVLSAPPILMQGRPRSRTQTGQVPFLSPQPPPHTPVRRTLASLNTPSPRASNVNLLKIKGSLTDPAPSRRRSTLGQTDLFDIDENSYVPYPSSFSHAEPLALPLCLNDPFDHSDLPFEAMDYPHGTQASVYRNLEPPAPELCCSVCGTLGPSLAELEPCSHLLCSACLTSALNIVGEKDMECAVCKTGVANFHLRNTGSKGSNMLTPSASRGRLTPAALEGSNKDDLTNDFHFFDLQASSTPNQSERHHVRDGELPVLRIDNVPWDITPPTVATWLRHPVKRVHVLLDRKGKTLSHAYVEMPNEEAARASLRTAQNSVLGKGKRARGVTVTRSSQEELMKALFPSWQGPFDGCRPSLACLSNEQVVSALEHGLVSEAELKALLHLIRSPDSHFLKVPSLPFYSLIGMLSKFPADADSRLFWSGVSRDLMFDITYTAIQVLTSNDKKRVMNTSELLTQLLNVAVTCDVFTTEQRRKLSNIVAGYQPFFSHSPSSSTSGHSSHQEPGTPDHVLGQSVRVTSLGPSRVSANVEYGDLANQFGVEPRLVEALVQKLSGMC</sequence>
<evidence type="ECO:0000313" key="8">
    <source>
        <dbReference type="Proteomes" id="UP001201163"/>
    </source>
</evidence>
<dbReference type="InterPro" id="IPR012677">
    <property type="entry name" value="Nucleotide-bd_a/b_plait_sf"/>
</dbReference>
<protein>
    <recommendedName>
        <fullName evidence="6">RING-type domain-containing protein</fullName>
    </recommendedName>
</protein>
<evidence type="ECO:0000256" key="3">
    <source>
        <dbReference type="ARBA" id="ARBA00022833"/>
    </source>
</evidence>
<dbReference type="SUPFAM" id="SSF54928">
    <property type="entry name" value="RNA-binding domain, RBD"/>
    <property type="match status" value="1"/>
</dbReference>
<dbReference type="EMBL" id="JAKELL010000006">
    <property type="protein sequence ID" value="KAH8997981.1"/>
    <property type="molecule type" value="Genomic_DNA"/>
</dbReference>
<feature type="region of interest" description="Disordered" evidence="5">
    <location>
        <begin position="122"/>
        <end position="143"/>
    </location>
</feature>